<reference evidence="2" key="1">
    <citation type="submission" date="2021-11" db="EMBL/GenBank/DDBJ databases">
        <authorList>
            <consortium name="Genoscope - CEA"/>
            <person name="William W."/>
        </authorList>
    </citation>
    <scope>NUCLEOTIDE SEQUENCE</scope>
</reference>
<proteinExistence type="predicted"/>
<evidence type="ECO:0000313" key="3">
    <source>
        <dbReference type="Proteomes" id="UP000789595"/>
    </source>
</evidence>
<organism evidence="2 3">
    <name type="scientific">Pelagomonas calceolata</name>
    <dbReference type="NCBI Taxonomy" id="35677"/>
    <lineage>
        <taxon>Eukaryota</taxon>
        <taxon>Sar</taxon>
        <taxon>Stramenopiles</taxon>
        <taxon>Ochrophyta</taxon>
        <taxon>Pelagophyceae</taxon>
        <taxon>Pelagomonadales</taxon>
        <taxon>Pelagomonadaceae</taxon>
        <taxon>Pelagomonas</taxon>
    </lineage>
</organism>
<feature type="compositionally biased region" description="Basic and acidic residues" evidence="1">
    <location>
        <begin position="179"/>
        <end position="190"/>
    </location>
</feature>
<comment type="caution">
    <text evidence="2">The sequence shown here is derived from an EMBL/GenBank/DDBJ whole genome shotgun (WGS) entry which is preliminary data.</text>
</comment>
<name>A0A8J2WI48_9STRA</name>
<protein>
    <submittedName>
        <fullName evidence="2">Uncharacterized protein</fullName>
    </submittedName>
</protein>
<feature type="region of interest" description="Disordered" evidence="1">
    <location>
        <begin position="152"/>
        <end position="225"/>
    </location>
</feature>
<sequence length="225" mass="23894">MASRLIFAQVTLGAMERVMAGEYEYDTIKQHEYGTVGTSGTVGTLISRTEFTTESVLTFDAYHAVCLEDLVASREACGAAWAAAAATLFGKGPWGILFGERVANATCAGDASPVEPHHRGHLRALVRANDAALFGGRLAAVQRRVAARGCGGEWTTPAPTPAPAPATPASMDGRTPARRQADYALREPHAEAGQTDMVTGPRTARRTHVALPRARPPSHHDRLLA</sequence>
<evidence type="ECO:0000256" key="1">
    <source>
        <dbReference type="SAM" id="MobiDB-lite"/>
    </source>
</evidence>
<evidence type="ECO:0000313" key="2">
    <source>
        <dbReference type="EMBL" id="CAH0369435.1"/>
    </source>
</evidence>
<gene>
    <name evidence="2" type="ORF">PECAL_2P25570</name>
</gene>
<dbReference type="EMBL" id="CAKKNE010000002">
    <property type="protein sequence ID" value="CAH0369435.1"/>
    <property type="molecule type" value="Genomic_DNA"/>
</dbReference>
<dbReference type="AlphaFoldDB" id="A0A8J2WI48"/>
<keyword evidence="3" id="KW-1185">Reference proteome</keyword>
<accession>A0A8J2WI48</accession>
<dbReference type="Proteomes" id="UP000789595">
    <property type="component" value="Unassembled WGS sequence"/>
</dbReference>